<dbReference type="Proteomes" id="UP001152872">
    <property type="component" value="Unassembled WGS sequence"/>
</dbReference>
<dbReference type="EMBL" id="VBTY01000150">
    <property type="protein sequence ID" value="MDG3496065.1"/>
    <property type="molecule type" value="Genomic_DNA"/>
</dbReference>
<name>A0A9X4RJJ3_9CYAN</name>
<reference evidence="1" key="1">
    <citation type="submission" date="2019-05" db="EMBL/GenBank/DDBJ databases">
        <title>Whole genome sequencing of Pseudanabaena catenata USMAC16.</title>
        <authorList>
            <person name="Khan Z."/>
            <person name="Omar W.M."/>
            <person name="Convey P."/>
            <person name="Merican F."/>
            <person name="Najimudin N."/>
        </authorList>
    </citation>
    <scope>NUCLEOTIDE SEQUENCE</scope>
    <source>
        <strain evidence="1">USMAC16</strain>
    </source>
</reference>
<sequence length="40" mass="4190">MMTITDAIIAIAKKTSKAIALPVNSTEKVNTLNILISGCT</sequence>
<dbReference type="RefSeq" id="WP_277909258.1">
    <property type="nucleotide sequence ID" value="NZ_VBTY01000150.1"/>
</dbReference>
<accession>A0A9X4RJJ3</accession>
<organism evidence="1 2">
    <name type="scientific">Pseudanabaena catenata USMAC16</name>
    <dbReference type="NCBI Taxonomy" id="1855837"/>
    <lineage>
        <taxon>Bacteria</taxon>
        <taxon>Bacillati</taxon>
        <taxon>Cyanobacteriota</taxon>
        <taxon>Cyanophyceae</taxon>
        <taxon>Pseudanabaenales</taxon>
        <taxon>Pseudanabaenaceae</taxon>
        <taxon>Pseudanabaena</taxon>
    </lineage>
</organism>
<proteinExistence type="predicted"/>
<evidence type="ECO:0000313" key="1">
    <source>
        <dbReference type="EMBL" id="MDG3496065.1"/>
    </source>
</evidence>
<comment type="caution">
    <text evidence="1">The sequence shown here is derived from an EMBL/GenBank/DDBJ whole genome shotgun (WGS) entry which is preliminary data.</text>
</comment>
<protein>
    <submittedName>
        <fullName evidence="1">Uncharacterized protein</fullName>
    </submittedName>
</protein>
<keyword evidence="2" id="KW-1185">Reference proteome</keyword>
<evidence type="ECO:0000313" key="2">
    <source>
        <dbReference type="Proteomes" id="UP001152872"/>
    </source>
</evidence>
<dbReference type="AlphaFoldDB" id="A0A9X4RJJ3"/>
<gene>
    <name evidence="1" type="ORF">FEV09_16070</name>
</gene>